<dbReference type="AlphaFoldDB" id="A0A9N8ZJJ1"/>
<dbReference type="Proteomes" id="UP000789396">
    <property type="component" value="Unassembled WGS sequence"/>
</dbReference>
<protein>
    <submittedName>
        <fullName evidence="1">9148_t:CDS:1</fullName>
    </submittedName>
</protein>
<proteinExistence type="predicted"/>
<gene>
    <name evidence="1" type="ORF">RFULGI_LOCUS2304</name>
</gene>
<evidence type="ECO:0000313" key="2">
    <source>
        <dbReference type="Proteomes" id="UP000789396"/>
    </source>
</evidence>
<accession>A0A9N8ZJJ1</accession>
<organism evidence="1 2">
    <name type="scientific">Racocetra fulgida</name>
    <dbReference type="NCBI Taxonomy" id="60492"/>
    <lineage>
        <taxon>Eukaryota</taxon>
        <taxon>Fungi</taxon>
        <taxon>Fungi incertae sedis</taxon>
        <taxon>Mucoromycota</taxon>
        <taxon>Glomeromycotina</taxon>
        <taxon>Glomeromycetes</taxon>
        <taxon>Diversisporales</taxon>
        <taxon>Gigasporaceae</taxon>
        <taxon>Racocetra</taxon>
    </lineage>
</organism>
<reference evidence="1" key="1">
    <citation type="submission" date="2021-06" db="EMBL/GenBank/DDBJ databases">
        <authorList>
            <person name="Kallberg Y."/>
            <person name="Tangrot J."/>
            <person name="Rosling A."/>
        </authorList>
    </citation>
    <scope>NUCLEOTIDE SEQUENCE</scope>
    <source>
        <strain evidence="1">IN212</strain>
    </source>
</reference>
<dbReference type="EMBL" id="CAJVPZ010001705">
    <property type="protein sequence ID" value="CAG8498062.1"/>
    <property type="molecule type" value="Genomic_DNA"/>
</dbReference>
<sequence length="43" mass="4851">MSKIAEVEDKLDKLALKVSKLKDVKKNIIKDSDLSKYFIGLAN</sequence>
<keyword evidence="2" id="KW-1185">Reference proteome</keyword>
<evidence type="ECO:0000313" key="1">
    <source>
        <dbReference type="EMBL" id="CAG8498062.1"/>
    </source>
</evidence>
<comment type="caution">
    <text evidence="1">The sequence shown here is derived from an EMBL/GenBank/DDBJ whole genome shotgun (WGS) entry which is preliminary data.</text>
</comment>
<name>A0A9N8ZJJ1_9GLOM</name>